<dbReference type="AlphaFoldDB" id="A0A914CM91"/>
<evidence type="ECO:0000256" key="1">
    <source>
        <dbReference type="SAM" id="MobiDB-lite"/>
    </source>
</evidence>
<proteinExistence type="predicted"/>
<name>A0A914CM91_9BILA</name>
<protein>
    <submittedName>
        <fullName evidence="3">Uncharacterized protein</fullName>
    </submittedName>
</protein>
<dbReference type="Proteomes" id="UP000887540">
    <property type="component" value="Unplaced"/>
</dbReference>
<reference evidence="3" key="1">
    <citation type="submission" date="2022-11" db="UniProtKB">
        <authorList>
            <consortium name="WormBaseParasite"/>
        </authorList>
    </citation>
    <scope>IDENTIFICATION</scope>
</reference>
<keyword evidence="2" id="KW-1185">Reference proteome</keyword>
<sequence length="102" mass="11433">MYEKMKEVHGFTKGNIHEGSVQFKKISEVEKKHVIQLDSKEHPSPSATISDHPGTSMDVGNNPNISSNDLDELQRQADSLLTKVDLCSMIMFPLSFLVFNIT</sequence>
<accession>A0A914CM91</accession>
<evidence type="ECO:0000313" key="3">
    <source>
        <dbReference type="WBParaSite" id="ACRNAN_scaffold12186.g13185.t1"/>
    </source>
</evidence>
<dbReference type="WBParaSite" id="ACRNAN_scaffold12186.g13185.t1">
    <property type="protein sequence ID" value="ACRNAN_scaffold12186.g13185.t1"/>
    <property type="gene ID" value="ACRNAN_scaffold12186.g13185"/>
</dbReference>
<organism evidence="2 3">
    <name type="scientific">Acrobeloides nanus</name>
    <dbReference type="NCBI Taxonomy" id="290746"/>
    <lineage>
        <taxon>Eukaryota</taxon>
        <taxon>Metazoa</taxon>
        <taxon>Ecdysozoa</taxon>
        <taxon>Nematoda</taxon>
        <taxon>Chromadorea</taxon>
        <taxon>Rhabditida</taxon>
        <taxon>Tylenchina</taxon>
        <taxon>Cephalobomorpha</taxon>
        <taxon>Cephaloboidea</taxon>
        <taxon>Cephalobidae</taxon>
        <taxon>Acrobeloides</taxon>
    </lineage>
</organism>
<evidence type="ECO:0000313" key="2">
    <source>
        <dbReference type="Proteomes" id="UP000887540"/>
    </source>
</evidence>
<feature type="compositionally biased region" description="Polar residues" evidence="1">
    <location>
        <begin position="58"/>
        <end position="68"/>
    </location>
</feature>
<feature type="region of interest" description="Disordered" evidence="1">
    <location>
        <begin position="36"/>
        <end position="69"/>
    </location>
</feature>